<dbReference type="PANTHER" id="PTHR42878">
    <property type="entry name" value="TWO-COMPONENT HISTIDINE KINASE"/>
    <property type="match status" value="1"/>
</dbReference>
<feature type="domain" description="PAC" evidence="9">
    <location>
        <begin position="366"/>
        <end position="418"/>
    </location>
</feature>
<evidence type="ECO:0000259" key="8">
    <source>
        <dbReference type="PROSITE" id="PS50112"/>
    </source>
</evidence>
<protein>
    <recommendedName>
        <fullName evidence="2">histidine kinase</fullName>
        <ecNumber evidence="2">2.7.13.3</ecNumber>
    </recommendedName>
</protein>
<evidence type="ECO:0000259" key="9">
    <source>
        <dbReference type="PROSITE" id="PS50113"/>
    </source>
</evidence>
<keyword evidence="3" id="KW-0597">Phosphoprotein</keyword>
<comment type="catalytic activity">
    <reaction evidence="1">
        <text>ATP + protein L-histidine = ADP + protein N-phospho-L-histidine.</text>
        <dbReference type="EC" id="2.7.13.3"/>
    </reaction>
</comment>
<feature type="domain" description="PAS" evidence="8">
    <location>
        <begin position="289"/>
        <end position="344"/>
    </location>
</feature>
<evidence type="ECO:0000313" key="11">
    <source>
        <dbReference type="Proteomes" id="UP000028878"/>
    </source>
</evidence>
<dbReference type="NCBIfam" id="TIGR00229">
    <property type="entry name" value="sensory_box"/>
    <property type="match status" value="2"/>
</dbReference>
<evidence type="ECO:0000256" key="6">
    <source>
        <dbReference type="ARBA" id="ARBA00023136"/>
    </source>
</evidence>
<dbReference type="PRINTS" id="PR00344">
    <property type="entry name" value="BCTRLSENSOR"/>
</dbReference>
<dbReference type="SUPFAM" id="SSF47384">
    <property type="entry name" value="Homodimeric domain of signal transducing histidine kinase"/>
    <property type="match status" value="1"/>
</dbReference>
<dbReference type="EC" id="2.7.13.3" evidence="2"/>
<evidence type="ECO:0000259" key="7">
    <source>
        <dbReference type="PROSITE" id="PS50109"/>
    </source>
</evidence>
<dbReference type="InterPro" id="IPR050351">
    <property type="entry name" value="BphY/WalK/GraS-like"/>
</dbReference>
<dbReference type="EMBL" id="CCAE010000034">
    <property type="protein sequence ID" value="CDN89055.1"/>
    <property type="molecule type" value="Genomic_DNA"/>
</dbReference>
<accession>A0A1L1PUR6</accession>
<dbReference type="SMART" id="SM00387">
    <property type="entry name" value="HATPase_c"/>
    <property type="match status" value="1"/>
</dbReference>
<keyword evidence="6" id="KW-0472">Membrane</keyword>
<dbReference type="GO" id="GO:0007234">
    <property type="term" value="P:osmosensory signaling via phosphorelay pathway"/>
    <property type="evidence" value="ECO:0007669"/>
    <property type="project" value="TreeGrafter"/>
</dbReference>
<dbReference type="Pfam" id="PF08448">
    <property type="entry name" value="PAS_4"/>
    <property type="match status" value="1"/>
</dbReference>
<name>A0A1L1PUR6_HYDIT</name>
<gene>
    <name evidence="10" type="ORF">BN948_03492</name>
</gene>
<dbReference type="InterPro" id="IPR000700">
    <property type="entry name" value="PAS-assoc_C"/>
</dbReference>
<organism evidence="10 11">
    <name type="scientific">Hydrogenophaga intermedia</name>
    <dbReference type="NCBI Taxonomy" id="65786"/>
    <lineage>
        <taxon>Bacteria</taxon>
        <taxon>Pseudomonadati</taxon>
        <taxon>Pseudomonadota</taxon>
        <taxon>Betaproteobacteria</taxon>
        <taxon>Burkholderiales</taxon>
        <taxon>Comamonadaceae</taxon>
        <taxon>Hydrogenophaga</taxon>
    </lineage>
</organism>
<dbReference type="InterPro" id="IPR000014">
    <property type="entry name" value="PAS"/>
</dbReference>
<dbReference type="SUPFAM" id="SSF55785">
    <property type="entry name" value="PYP-like sensor domain (PAS domain)"/>
    <property type="match status" value="3"/>
</dbReference>
<dbReference type="Pfam" id="PF13426">
    <property type="entry name" value="PAS_9"/>
    <property type="match status" value="2"/>
</dbReference>
<dbReference type="PROSITE" id="PS50113">
    <property type="entry name" value="PAC"/>
    <property type="match status" value="1"/>
</dbReference>
<dbReference type="GO" id="GO:0030295">
    <property type="term" value="F:protein kinase activator activity"/>
    <property type="evidence" value="ECO:0007669"/>
    <property type="project" value="TreeGrafter"/>
</dbReference>
<dbReference type="Pfam" id="PF02518">
    <property type="entry name" value="HATPase_c"/>
    <property type="match status" value="1"/>
</dbReference>
<dbReference type="PROSITE" id="PS50109">
    <property type="entry name" value="HIS_KIN"/>
    <property type="match status" value="1"/>
</dbReference>
<dbReference type="Gene3D" id="3.30.565.10">
    <property type="entry name" value="Histidine kinase-like ATPase, C-terminal domain"/>
    <property type="match status" value="1"/>
</dbReference>
<keyword evidence="4" id="KW-0808">Transferase</keyword>
<dbReference type="PROSITE" id="PS50112">
    <property type="entry name" value="PAS"/>
    <property type="match status" value="1"/>
</dbReference>
<evidence type="ECO:0000256" key="3">
    <source>
        <dbReference type="ARBA" id="ARBA00022553"/>
    </source>
</evidence>
<keyword evidence="5 10" id="KW-0418">Kinase</keyword>
<dbReference type="InterPro" id="IPR013656">
    <property type="entry name" value="PAS_4"/>
</dbReference>
<dbReference type="InterPro" id="IPR036097">
    <property type="entry name" value="HisK_dim/P_sf"/>
</dbReference>
<evidence type="ECO:0000256" key="2">
    <source>
        <dbReference type="ARBA" id="ARBA00012438"/>
    </source>
</evidence>
<evidence type="ECO:0000313" key="10">
    <source>
        <dbReference type="EMBL" id="CDN89055.1"/>
    </source>
</evidence>
<dbReference type="InterPro" id="IPR003661">
    <property type="entry name" value="HisK_dim/P_dom"/>
</dbReference>
<dbReference type="PANTHER" id="PTHR42878:SF15">
    <property type="entry name" value="BACTERIOPHYTOCHROME"/>
    <property type="match status" value="1"/>
</dbReference>
<evidence type="ECO:0000256" key="5">
    <source>
        <dbReference type="ARBA" id="ARBA00022777"/>
    </source>
</evidence>
<dbReference type="InterPro" id="IPR001610">
    <property type="entry name" value="PAC"/>
</dbReference>
<dbReference type="CDD" id="cd00082">
    <property type="entry name" value="HisKA"/>
    <property type="match status" value="1"/>
</dbReference>
<dbReference type="Pfam" id="PF00512">
    <property type="entry name" value="HisKA"/>
    <property type="match status" value="1"/>
</dbReference>
<dbReference type="SMART" id="SM00091">
    <property type="entry name" value="PAS"/>
    <property type="match status" value="3"/>
</dbReference>
<dbReference type="Proteomes" id="UP000028878">
    <property type="component" value="Unassembled WGS sequence"/>
</dbReference>
<dbReference type="InterPro" id="IPR035965">
    <property type="entry name" value="PAS-like_dom_sf"/>
</dbReference>
<dbReference type="SUPFAM" id="SSF55874">
    <property type="entry name" value="ATPase domain of HSP90 chaperone/DNA topoisomerase II/histidine kinase"/>
    <property type="match status" value="1"/>
</dbReference>
<dbReference type="Gene3D" id="3.30.450.20">
    <property type="entry name" value="PAS domain"/>
    <property type="match status" value="3"/>
</dbReference>
<proteinExistence type="predicted"/>
<dbReference type="InterPro" id="IPR003594">
    <property type="entry name" value="HATPase_dom"/>
</dbReference>
<reference evidence="11" key="1">
    <citation type="submission" date="2014-11" db="EMBL/GenBank/DDBJ databases">
        <title>Draft genome sequence of Hydrogenophaga intermedia S1.</title>
        <authorList>
            <person name="Gan H.M."/>
            <person name="Chew T.H."/>
            <person name="Stolz A."/>
        </authorList>
    </citation>
    <scope>NUCLEOTIDE SEQUENCE [LARGE SCALE GENOMIC DNA]</scope>
    <source>
        <strain evidence="11">S1</strain>
    </source>
</reference>
<dbReference type="InterPro" id="IPR004358">
    <property type="entry name" value="Sig_transdc_His_kin-like_C"/>
</dbReference>
<dbReference type="GO" id="GO:0000155">
    <property type="term" value="F:phosphorelay sensor kinase activity"/>
    <property type="evidence" value="ECO:0007669"/>
    <property type="project" value="InterPro"/>
</dbReference>
<sequence>MAQMEPAASERAIGEGHALWDNAPCGLLALDTGLRVQSINDTLLDWLGHSRADLERLSRGGGVDFPTLARLRDESDLNQLRDHLHELRTQGRTPPLTLRLFGKDGAFFTVELVSLAVRDASGRFLRSHTAVVEVTGRDRIERQIVARMRLLQAITDRTPSRLAYYDKDLVCRFCNAAYAAGYGLDPDAVIGIDLSRVLAPEVLPEVLPRVAKALNGEAISHEAERPGADGTPHYFEVHYLPDSHDGGVHGFFIELIDITERRRTEDFVFNANLDLEERVAQRSAELYASEQRFRLMSHAIRDHAIFFLDPDGGVSDWTDSAQRLHGFERGQILGRALDALFEPQGEDLAGLDTQVMLDVCLEEGHAEHEGWSQRHDGTRFWSHATLTALRDAEGNLQGLSVITRDLTESKRLADVMARLNEELQRRVTERTQQLDAANRDLDAFSYTVAHDLRAPLRHIGQYVTLTQEGLDPAQHHELMQFQTAIGTAAKRMGQMIDGLLEYARLGRVAIEPAPVSLTPLIMGIVGRLRVENTPREIEWVIDPALPVVAGDPILLAEVFGQLLDNAAKFTRRVPQARIEVGQLPTAGGVHTVFVRDNGVGFDLAKAKSLFVMFQRQHHSMDYDGVGMGLALAQRVVQRHEGRLWCETAPDQGCTFFVELRAPTADATPDTKADIELP</sequence>
<dbReference type="GO" id="GO:0000156">
    <property type="term" value="F:phosphorelay response regulator activity"/>
    <property type="evidence" value="ECO:0007669"/>
    <property type="project" value="TreeGrafter"/>
</dbReference>
<dbReference type="AlphaFoldDB" id="A0A1L1PUR6"/>
<dbReference type="Gene3D" id="1.10.287.130">
    <property type="match status" value="1"/>
</dbReference>
<dbReference type="InterPro" id="IPR005467">
    <property type="entry name" value="His_kinase_dom"/>
</dbReference>
<dbReference type="SMART" id="SM00388">
    <property type="entry name" value="HisKA"/>
    <property type="match status" value="1"/>
</dbReference>
<evidence type="ECO:0000256" key="1">
    <source>
        <dbReference type="ARBA" id="ARBA00000085"/>
    </source>
</evidence>
<evidence type="ECO:0000256" key="4">
    <source>
        <dbReference type="ARBA" id="ARBA00022679"/>
    </source>
</evidence>
<dbReference type="InterPro" id="IPR036890">
    <property type="entry name" value="HATPase_C_sf"/>
</dbReference>
<dbReference type="GO" id="GO:0016020">
    <property type="term" value="C:membrane"/>
    <property type="evidence" value="ECO:0007669"/>
    <property type="project" value="UniProtKB-SubCell"/>
</dbReference>
<dbReference type="RefSeq" id="WP_162182748.1">
    <property type="nucleotide sequence ID" value="NZ_CCAE010000034.1"/>
</dbReference>
<feature type="domain" description="Histidine kinase" evidence="7">
    <location>
        <begin position="447"/>
        <end position="663"/>
    </location>
</feature>
<keyword evidence="11" id="KW-1185">Reference proteome</keyword>
<dbReference type="SMART" id="SM00086">
    <property type="entry name" value="PAC"/>
    <property type="match status" value="3"/>
</dbReference>
<dbReference type="CDD" id="cd00130">
    <property type="entry name" value="PAS"/>
    <property type="match status" value="2"/>
</dbReference>